<dbReference type="SUPFAM" id="SSF48371">
    <property type="entry name" value="ARM repeat"/>
    <property type="match status" value="1"/>
</dbReference>
<dbReference type="InterPro" id="IPR000717">
    <property type="entry name" value="PCI_dom"/>
</dbReference>
<keyword evidence="3 5" id="KW-0648">Protein biosynthesis</keyword>
<protein>
    <recommendedName>
        <fullName evidence="5">Eukaryotic translation initiation factor 3 subunit K</fullName>
        <shortName evidence="5">eIF3k</shortName>
    </recommendedName>
    <alternativeName>
        <fullName evidence="5">eIF-3 p25</fullName>
    </alternativeName>
</protein>
<dbReference type="GO" id="GO:0001732">
    <property type="term" value="P:formation of cytoplasmic translation initiation complex"/>
    <property type="evidence" value="ECO:0007669"/>
    <property type="project" value="UniProtKB-UniRule"/>
</dbReference>
<dbReference type="GO" id="GO:0005852">
    <property type="term" value="C:eukaryotic translation initiation factor 3 complex"/>
    <property type="evidence" value="ECO:0007669"/>
    <property type="project" value="UniProtKB-UniRule"/>
</dbReference>
<accession>A0A9J6C411</accession>
<dbReference type="InterPro" id="IPR016020">
    <property type="entry name" value="Transl_init_fac_sub12_N_euk"/>
</dbReference>
<comment type="subcellular location">
    <subcellularLocation>
        <location evidence="5">Cytoplasm</location>
    </subcellularLocation>
</comment>
<evidence type="ECO:0000256" key="3">
    <source>
        <dbReference type="ARBA" id="ARBA00022917"/>
    </source>
</evidence>
<keyword evidence="8" id="KW-1185">Reference proteome</keyword>
<dbReference type="InterPro" id="IPR033464">
    <property type="entry name" value="CSN8_PSD8_EIF3K"/>
</dbReference>
<keyword evidence="2 5" id="KW-0396">Initiation factor</keyword>
<evidence type="ECO:0000313" key="7">
    <source>
        <dbReference type="EMBL" id="KAG5676746.1"/>
    </source>
</evidence>
<gene>
    <name evidence="7" type="ORF">PVAND_006555</name>
</gene>
<dbReference type="Pfam" id="PF10075">
    <property type="entry name" value="CSN8_PSD8_EIF3K"/>
    <property type="match status" value="1"/>
</dbReference>
<comment type="subunit">
    <text evidence="5">Component of the eukaryotic translation initiation factor 3 (eIF-3) complex.</text>
</comment>
<dbReference type="GO" id="GO:0043022">
    <property type="term" value="F:ribosome binding"/>
    <property type="evidence" value="ECO:0007669"/>
    <property type="project" value="InterPro"/>
</dbReference>
<dbReference type="InterPro" id="IPR036390">
    <property type="entry name" value="WH_DNA-bd_sf"/>
</dbReference>
<dbReference type="GO" id="GO:0003743">
    <property type="term" value="F:translation initiation factor activity"/>
    <property type="evidence" value="ECO:0007669"/>
    <property type="project" value="UniProtKB-UniRule"/>
</dbReference>
<dbReference type="SUPFAM" id="SSF46785">
    <property type="entry name" value="Winged helix' DNA-binding domain"/>
    <property type="match status" value="1"/>
</dbReference>
<dbReference type="GO" id="GO:0033290">
    <property type="term" value="C:eukaryotic 48S preinitiation complex"/>
    <property type="evidence" value="ECO:0007669"/>
    <property type="project" value="UniProtKB-UniRule"/>
</dbReference>
<dbReference type="Gene3D" id="1.25.40.250">
    <property type="entry name" value="ARM repeat, domain 1"/>
    <property type="match status" value="1"/>
</dbReference>
<dbReference type="Gene3D" id="1.10.10.10">
    <property type="entry name" value="Winged helix-like DNA-binding domain superfamily/Winged helix DNA-binding domain"/>
    <property type="match status" value="1"/>
</dbReference>
<dbReference type="GO" id="GO:0016282">
    <property type="term" value="C:eukaryotic 43S preinitiation complex"/>
    <property type="evidence" value="ECO:0007669"/>
    <property type="project" value="UniProtKB-UniRule"/>
</dbReference>
<comment type="function">
    <text evidence="5">Component of the eukaryotic translation initiation factor 3 (eIF-3) complex, which is involved in protein synthesis of a specialized repertoire of mRNAs and, together with other initiation factors, stimulates binding of mRNA and methionyl-tRNAi to the 40S ribosome. The eIF-3 complex specifically targets and initiates translation of a subset of mRNAs involved in cell proliferation.</text>
</comment>
<dbReference type="Proteomes" id="UP001107558">
    <property type="component" value="Chromosome 2"/>
</dbReference>
<dbReference type="InterPro" id="IPR036388">
    <property type="entry name" value="WH-like_DNA-bd_sf"/>
</dbReference>
<keyword evidence="1 5" id="KW-0963">Cytoplasm</keyword>
<dbReference type="HAMAP" id="MF_03010">
    <property type="entry name" value="eIF3k"/>
    <property type="match status" value="1"/>
</dbReference>
<evidence type="ECO:0000256" key="4">
    <source>
        <dbReference type="ARBA" id="ARBA00057041"/>
    </source>
</evidence>
<dbReference type="AlphaFoldDB" id="A0A9J6C411"/>
<dbReference type="FunFam" id="1.10.10.10:FF:000212">
    <property type="entry name" value="Eukaryotic translation initiation factor 3 subunit K"/>
    <property type="match status" value="1"/>
</dbReference>
<dbReference type="EMBL" id="JADBJN010000002">
    <property type="protein sequence ID" value="KAG5676746.1"/>
    <property type="molecule type" value="Genomic_DNA"/>
</dbReference>
<organism evidence="7 8">
    <name type="scientific">Polypedilum vanderplanki</name>
    <name type="common">Sleeping chironomid midge</name>
    <dbReference type="NCBI Taxonomy" id="319348"/>
    <lineage>
        <taxon>Eukaryota</taxon>
        <taxon>Metazoa</taxon>
        <taxon>Ecdysozoa</taxon>
        <taxon>Arthropoda</taxon>
        <taxon>Hexapoda</taxon>
        <taxon>Insecta</taxon>
        <taxon>Pterygota</taxon>
        <taxon>Neoptera</taxon>
        <taxon>Endopterygota</taxon>
        <taxon>Diptera</taxon>
        <taxon>Nematocera</taxon>
        <taxon>Chironomoidea</taxon>
        <taxon>Chironomidae</taxon>
        <taxon>Chironominae</taxon>
        <taxon>Polypedilum</taxon>
        <taxon>Polypedilum</taxon>
    </lineage>
</organism>
<dbReference type="InterPro" id="IPR009374">
    <property type="entry name" value="eIF3k"/>
</dbReference>
<name>A0A9J6C411_POLVA</name>
<evidence type="ECO:0000256" key="1">
    <source>
        <dbReference type="ARBA" id="ARBA00022490"/>
    </source>
</evidence>
<evidence type="ECO:0000313" key="8">
    <source>
        <dbReference type="Proteomes" id="UP001107558"/>
    </source>
</evidence>
<proteinExistence type="inferred from homology"/>
<dbReference type="FunFam" id="1.25.40.250:FF:000001">
    <property type="entry name" value="Eukaryotic translation initiation factor 3 subunit K"/>
    <property type="match status" value="1"/>
</dbReference>
<dbReference type="GO" id="GO:0003723">
    <property type="term" value="F:RNA binding"/>
    <property type="evidence" value="ECO:0007669"/>
    <property type="project" value="UniProtKB-UniRule"/>
</dbReference>
<evidence type="ECO:0000259" key="6">
    <source>
        <dbReference type="PROSITE" id="PS50250"/>
    </source>
</evidence>
<evidence type="ECO:0000256" key="5">
    <source>
        <dbReference type="HAMAP-Rule" id="MF_03010"/>
    </source>
</evidence>
<feature type="domain" description="PCI" evidence="6">
    <location>
        <begin position="47"/>
        <end position="210"/>
    </location>
</feature>
<dbReference type="PANTHER" id="PTHR13022">
    <property type="entry name" value="EUKARYOTIC TRANSLATION INITIATION FACTOR 3 SUBUNIT 11"/>
    <property type="match status" value="1"/>
</dbReference>
<dbReference type="PANTHER" id="PTHR13022:SF0">
    <property type="entry name" value="EUKARYOTIC TRANSLATION INITIATION FACTOR 3 SUBUNIT K"/>
    <property type="match status" value="1"/>
</dbReference>
<comment type="function">
    <text evidence="4">Component of the eukaryotic translation initiation factor 3 (eIF-3) complex, which is required for several steps in the initiation of protein synthesis. The eIF-3 complex associates with the 40S ribosome and facilitates the recruitment of eIF-1, eIF-1A, eIF-2:GTP:methionyl-tRNAi and eIF-5 to form the 43S pre-initiation complex (43S PIC). The eIF-3 complex stimulates mRNA recruitment to the 43S PIC and scanning of the mRNA for AUG recognition. The eIF-3 complex is also required for disassembly and recycling of post-termination ribosomal complexes and subsequently prevents premature joining of the 40S and 60S ribosomal subunits prior to initiation. The eIF-3 complex specifically targets and initiates translation of a subset of mRNAs involved in cell proliferation, including cell cycling, differentiation and apoptosis, and uses different modes of RNA stem-loop binding to exert either translational activation or repression.</text>
</comment>
<comment type="similarity">
    <text evidence="5">Belongs to the eIF-3 subunit K family.</text>
</comment>
<dbReference type="OrthoDB" id="337745at2759"/>
<reference evidence="7" key="1">
    <citation type="submission" date="2021-03" db="EMBL/GenBank/DDBJ databases">
        <title>Chromosome level genome of the anhydrobiotic midge Polypedilum vanderplanki.</title>
        <authorList>
            <person name="Yoshida Y."/>
            <person name="Kikawada T."/>
            <person name="Gusev O."/>
        </authorList>
    </citation>
    <scope>NUCLEOTIDE SEQUENCE</scope>
    <source>
        <strain evidence="7">NIAS01</strain>
        <tissue evidence="7">Whole body or cell culture</tissue>
    </source>
</reference>
<evidence type="ECO:0000256" key="2">
    <source>
        <dbReference type="ARBA" id="ARBA00022540"/>
    </source>
</evidence>
<dbReference type="InterPro" id="IPR016024">
    <property type="entry name" value="ARM-type_fold"/>
</dbReference>
<dbReference type="GO" id="GO:0006446">
    <property type="term" value="P:regulation of translational initiation"/>
    <property type="evidence" value="ECO:0007669"/>
    <property type="project" value="InterPro"/>
</dbReference>
<dbReference type="PROSITE" id="PS50250">
    <property type="entry name" value="PCI"/>
    <property type="match status" value="1"/>
</dbReference>
<sequence>MATKMITTDDGTTMTIPEMLKSIERYNPKHFPFLEKYVQEQAKENTYDLDANLAVLKFYQFNPHMMNLPITQLILLKAITNLPFSDFVLCKYLLLPVQMRDDTVKEIIYIADILEQCDFVLFWQHVQNKDKNELFEKITGFYDSIRKFVCHVVGTTFQTIDKVYLSRLLGNIDDKQLTQWVKKNNWTLSGDLVTIIKQEETIKTKHISEKIDFESLGGLMANCIN</sequence>
<comment type="caution">
    <text evidence="7">The sequence shown here is derived from an EMBL/GenBank/DDBJ whole genome shotgun (WGS) entry which is preliminary data.</text>
</comment>